<evidence type="ECO:0000313" key="2">
    <source>
        <dbReference type="EMBL" id="ODQ44729.1"/>
    </source>
</evidence>
<evidence type="ECO:0000256" key="1">
    <source>
        <dbReference type="SAM" id="Phobius"/>
    </source>
</evidence>
<reference evidence="2 3" key="1">
    <citation type="journal article" date="2016" name="Proc. Natl. Acad. Sci. U.S.A.">
        <title>Comparative genomics of biotechnologically important yeasts.</title>
        <authorList>
            <person name="Riley R."/>
            <person name="Haridas S."/>
            <person name="Wolfe K.H."/>
            <person name="Lopes M.R."/>
            <person name="Hittinger C.T."/>
            <person name="Goeker M."/>
            <person name="Salamov A.A."/>
            <person name="Wisecaver J.H."/>
            <person name="Long T.M."/>
            <person name="Calvey C.H."/>
            <person name="Aerts A.L."/>
            <person name="Barry K.W."/>
            <person name="Choi C."/>
            <person name="Clum A."/>
            <person name="Coughlan A.Y."/>
            <person name="Deshpande S."/>
            <person name="Douglass A.P."/>
            <person name="Hanson S.J."/>
            <person name="Klenk H.-P."/>
            <person name="LaButti K.M."/>
            <person name="Lapidus A."/>
            <person name="Lindquist E.A."/>
            <person name="Lipzen A.M."/>
            <person name="Meier-Kolthoff J.P."/>
            <person name="Ohm R.A."/>
            <person name="Otillar R.P."/>
            <person name="Pangilinan J.L."/>
            <person name="Peng Y."/>
            <person name="Rokas A."/>
            <person name="Rosa C.A."/>
            <person name="Scheuner C."/>
            <person name="Sibirny A.A."/>
            <person name="Slot J.C."/>
            <person name="Stielow J.B."/>
            <person name="Sun H."/>
            <person name="Kurtzman C.P."/>
            <person name="Blackwell M."/>
            <person name="Grigoriev I.V."/>
            <person name="Jeffries T.W."/>
        </authorList>
    </citation>
    <scope>NUCLEOTIDE SEQUENCE [LARGE SCALE GENOMIC DNA]</scope>
    <source>
        <strain evidence="2 3">NRRL Y-2026</strain>
    </source>
</reference>
<gene>
    <name evidence="2" type="ORF">PICMEDRAFT_74435</name>
</gene>
<dbReference type="AlphaFoldDB" id="A0A1E3NF31"/>
<name>A0A1E3NF31_9ASCO</name>
<dbReference type="Proteomes" id="UP000094455">
    <property type="component" value="Unassembled WGS sequence"/>
</dbReference>
<dbReference type="GeneID" id="30181457"/>
<proteinExistence type="predicted"/>
<keyword evidence="3" id="KW-1185">Reference proteome</keyword>
<keyword evidence="1" id="KW-0472">Membrane</keyword>
<dbReference type="EMBL" id="KV454006">
    <property type="protein sequence ID" value="ODQ44729.1"/>
    <property type="molecule type" value="Genomic_DNA"/>
</dbReference>
<keyword evidence="1" id="KW-0812">Transmembrane</keyword>
<protein>
    <submittedName>
        <fullName evidence="2">Uncharacterized protein</fullName>
    </submittedName>
</protein>
<evidence type="ECO:0000313" key="3">
    <source>
        <dbReference type="Proteomes" id="UP000094455"/>
    </source>
</evidence>
<accession>A0A1E3NF31</accession>
<feature type="transmembrane region" description="Helical" evidence="1">
    <location>
        <begin position="6"/>
        <end position="26"/>
    </location>
</feature>
<dbReference type="RefSeq" id="XP_019015842.1">
    <property type="nucleotide sequence ID" value="XM_019164770.1"/>
</dbReference>
<sequence length="186" mass="20809">MPHIYGGYYGLSVAIFGIGVGINVVYKNYTKSVTLATKDELEPELIELIKKKTSLNPMCTSYSMPVNVHNATPKLIAESMFSSWVIAPEQFILWLLLRSYKPLPITEGKSVFGMFKVEVDNPEKVVLHWELGGLAGLHVFSVKNNVAVFDTIFWYAKDPPSLLLNFHDVYSETLLAAAVKQLEKSP</sequence>
<organism evidence="2 3">
    <name type="scientific">Pichia membranifaciens NRRL Y-2026</name>
    <dbReference type="NCBI Taxonomy" id="763406"/>
    <lineage>
        <taxon>Eukaryota</taxon>
        <taxon>Fungi</taxon>
        <taxon>Dikarya</taxon>
        <taxon>Ascomycota</taxon>
        <taxon>Saccharomycotina</taxon>
        <taxon>Pichiomycetes</taxon>
        <taxon>Pichiales</taxon>
        <taxon>Pichiaceae</taxon>
        <taxon>Pichia</taxon>
    </lineage>
</organism>
<keyword evidence="1" id="KW-1133">Transmembrane helix</keyword>